<dbReference type="STRING" id="1071679.BG57_18835"/>
<keyword evidence="2" id="KW-0472">Membrane</keyword>
<gene>
    <name evidence="5" type="ORF">BG57_18835</name>
    <name evidence="4" type="ORF">GCM10010985_13460</name>
</gene>
<evidence type="ECO:0000313" key="4">
    <source>
        <dbReference type="EMBL" id="GGD60702.1"/>
    </source>
</evidence>
<keyword evidence="2" id="KW-0812">Transmembrane</keyword>
<feature type="region of interest" description="Disordered" evidence="1">
    <location>
        <begin position="241"/>
        <end position="269"/>
    </location>
</feature>
<feature type="transmembrane region" description="Helical" evidence="2">
    <location>
        <begin position="210"/>
        <end position="228"/>
    </location>
</feature>
<feature type="compositionally biased region" description="Basic and acidic residues" evidence="1">
    <location>
        <begin position="365"/>
        <end position="418"/>
    </location>
</feature>
<protein>
    <recommendedName>
        <fullName evidence="8">Pilus assembly protein FimV</fullName>
    </recommendedName>
</protein>
<dbReference type="InterPro" id="IPR038440">
    <property type="entry name" value="FimV_C_sf"/>
</dbReference>
<dbReference type="RefSeq" id="WP_035968864.1">
    <property type="nucleotide sequence ID" value="NZ_BMEG01000002.1"/>
</dbReference>
<feature type="compositionally biased region" description="Pro residues" evidence="1">
    <location>
        <begin position="338"/>
        <end position="347"/>
    </location>
</feature>
<feature type="chain" id="PRO_5001663708" description="Pilus assembly protein FimV" evidence="3">
    <location>
        <begin position="38"/>
        <end position="672"/>
    </location>
</feature>
<evidence type="ECO:0008006" key="8">
    <source>
        <dbReference type="Google" id="ProtNLM"/>
    </source>
</evidence>
<dbReference type="NCBIfam" id="TIGR03504">
    <property type="entry name" value="FimV_Cterm"/>
    <property type="match status" value="1"/>
</dbReference>
<feature type="compositionally biased region" description="Basic and acidic residues" evidence="1">
    <location>
        <begin position="467"/>
        <end position="484"/>
    </location>
</feature>
<dbReference type="Proteomes" id="UP000027439">
    <property type="component" value="Unassembled WGS sequence"/>
</dbReference>
<keyword evidence="2" id="KW-1133">Transmembrane helix</keyword>
<proteinExistence type="predicted"/>
<dbReference type="eggNOG" id="COG3170">
    <property type="taxonomic scope" value="Bacteria"/>
</dbReference>
<reference evidence="7" key="3">
    <citation type="journal article" date="2019" name="Int. J. Syst. Evol. Microbiol.">
        <title>The Global Catalogue of Microorganisms (GCM) 10K type strain sequencing project: providing services to taxonomists for standard genome sequencing and annotation.</title>
        <authorList>
            <consortium name="The Broad Institute Genomics Platform"/>
            <consortium name="The Broad Institute Genome Sequencing Center for Infectious Disease"/>
            <person name="Wu L."/>
            <person name="Ma J."/>
        </authorList>
    </citation>
    <scope>NUCLEOTIDE SEQUENCE [LARGE SCALE GENOMIC DNA]</scope>
    <source>
        <strain evidence="7">CGMCC 1.11013</strain>
    </source>
</reference>
<organism evidence="5 6">
    <name type="scientific">Caballeronia grimmiae</name>
    <dbReference type="NCBI Taxonomy" id="1071679"/>
    <lineage>
        <taxon>Bacteria</taxon>
        <taxon>Pseudomonadati</taxon>
        <taxon>Pseudomonadota</taxon>
        <taxon>Betaproteobacteria</taxon>
        <taxon>Burkholderiales</taxon>
        <taxon>Burkholderiaceae</taxon>
        <taxon>Caballeronia</taxon>
    </lineage>
</organism>
<dbReference type="EMBL" id="JFHE01000033">
    <property type="protein sequence ID" value="KDR28929.1"/>
    <property type="molecule type" value="Genomic_DNA"/>
</dbReference>
<name>A0A069NMY5_9BURK</name>
<feature type="region of interest" description="Disordered" evidence="1">
    <location>
        <begin position="527"/>
        <end position="555"/>
    </location>
</feature>
<feature type="region of interest" description="Disordered" evidence="1">
    <location>
        <begin position="119"/>
        <end position="204"/>
    </location>
</feature>
<reference evidence="4" key="1">
    <citation type="journal article" date="2014" name="Int. J. Syst. Evol. Microbiol.">
        <title>Complete genome of a new Firmicutes species belonging to the dominant human colonic microbiota ('Ruminococcus bicirculans') reveals two chromosomes and a selective capacity to utilize plant glucans.</title>
        <authorList>
            <consortium name="NISC Comparative Sequencing Program"/>
            <person name="Wegmann U."/>
            <person name="Louis P."/>
            <person name="Goesmann A."/>
            <person name="Henrissat B."/>
            <person name="Duncan S.H."/>
            <person name="Flint H.J."/>
        </authorList>
    </citation>
    <scope>NUCLEOTIDE SEQUENCE</scope>
    <source>
        <strain evidence="4">CGMCC 1.11013</strain>
    </source>
</reference>
<feature type="compositionally biased region" description="Low complexity" evidence="1">
    <location>
        <begin position="181"/>
        <end position="202"/>
    </location>
</feature>
<evidence type="ECO:0000313" key="7">
    <source>
        <dbReference type="Proteomes" id="UP000597138"/>
    </source>
</evidence>
<dbReference type="OrthoDB" id="9129375at2"/>
<dbReference type="Gene3D" id="1.20.58.2200">
    <property type="match status" value="1"/>
</dbReference>
<reference evidence="5 6" key="2">
    <citation type="submission" date="2014-03" db="EMBL/GenBank/DDBJ databases">
        <title>Draft Genome Sequences of Four Burkholderia Strains.</title>
        <authorList>
            <person name="Liu X.Y."/>
            <person name="Li C.X."/>
            <person name="Xu J.H."/>
        </authorList>
    </citation>
    <scope>NUCLEOTIDE SEQUENCE [LARGE SCALE GENOMIC DNA]</scope>
    <source>
        <strain evidence="5 6">R27</strain>
    </source>
</reference>
<evidence type="ECO:0000256" key="1">
    <source>
        <dbReference type="SAM" id="MobiDB-lite"/>
    </source>
</evidence>
<accession>A0A069NMY5</accession>
<feature type="signal peptide" evidence="3">
    <location>
        <begin position="1"/>
        <end position="37"/>
    </location>
</feature>
<reference evidence="4" key="4">
    <citation type="submission" date="2024-05" db="EMBL/GenBank/DDBJ databases">
        <authorList>
            <person name="Sun Q."/>
            <person name="Zhou Y."/>
        </authorList>
    </citation>
    <scope>NUCLEOTIDE SEQUENCE</scope>
    <source>
        <strain evidence="4">CGMCC 1.11013</strain>
    </source>
</reference>
<feature type="compositionally biased region" description="Low complexity" evidence="1">
    <location>
        <begin position="120"/>
        <end position="166"/>
    </location>
</feature>
<dbReference type="EMBL" id="BMEG01000002">
    <property type="protein sequence ID" value="GGD60702.1"/>
    <property type="molecule type" value="Genomic_DNA"/>
</dbReference>
<feature type="region of interest" description="Disordered" evidence="1">
    <location>
        <begin position="459"/>
        <end position="501"/>
    </location>
</feature>
<evidence type="ECO:0000313" key="6">
    <source>
        <dbReference type="Proteomes" id="UP000027439"/>
    </source>
</evidence>
<keyword evidence="7" id="KW-1185">Reference proteome</keyword>
<dbReference type="InterPro" id="IPR020011">
    <property type="entry name" value="FimV_C"/>
</dbReference>
<keyword evidence="3" id="KW-0732">Signal</keyword>
<feature type="region of interest" description="Disordered" evidence="1">
    <location>
        <begin position="295"/>
        <end position="442"/>
    </location>
</feature>
<sequence>MIRRPRRSSIPSSRAALAAASVAVCTLLWTNPGAALAQASGAAADTASAAVAGASGQRYAVKPGQSLNDVAAEITGSKERVVREKMARALFDANPNAFAGHDINRLKLGAVLNVPAGDTGAASASQAPAGADQVSAPAVSPAGPVASSPEAPAEAASGIAPASGIEQASGTEQASEPQPAPAVAPTASAPTASAPATETAPARRVGPDPMLFGLAIAVLVLLFLLMMWRSAKRRRAVAQAEADARNSERPVTPAFPAPPTGSGAAELEGKAVERDQSELNAVAASIESYEAAQTFAAPSDDDAVRSVDTPPASLPTALHEAEPATPHAPESVETRAEPPAPFMPSPPAAIHAGFVPPLQQSGTADGHDSDANEGDIAAREAAAREAEKWEAEERQAAARQAATREAEEREIRAREAAARDALAAEMARHEGEAAEQEAQAQHVREAAAREIIAREAELREAQAQAADEQRAAEQAARRETHSEEAADDDEPTRGDRFPMPKFPTEAVEALGSLDLSLPPRMDLRLGTPGDAGAAPALRESQTPIEPVPFVPQPVAGTDAGRVRKIEPPSAAAQIEAGTAGAASVAGLGATPYGPLSLDFDLNLPSSHTEPLPALTAAQLATIARNKLELAVEYIELGDLGGARTLLQEVIVSNDTATRQQAAALLSTLAPHS</sequence>
<comment type="caution">
    <text evidence="5">The sequence shown here is derived from an EMBL/GenBank/DDBJ whole genome shotgun (WGS) entry which is preliminary data.</text>
</comment>
<dbReference type="AlphaFoldDB" id="A0A069NMY5"/>
<evidence type="ECO:0000256" key="2">
    <source>
        <dbReference type="SAM" id="Phobius"/>
    </source>
</evidence>
<dbReference type="Proteomes" id="UP000597138">
    <property type="component" value="Unassembled WGS sequence"/>
</dbReference>
<evidence type="ECO:0000313" key="5">
    <source>
        <dbReference type="EMBL" id="KDR28929.1"/>
    </source>
</evidence>
<evidence type="ECO:0000256" key="3">
    <source>
        <dbReference type="SAM" id="SignalP"/>
    </source>
</evidence>